<evidence type="ECO:0000256" key="19">
    <source>
        <dbReference type="ARBA" id="ARBA00049244"/>
    </source>
</evidence>
<dbReference type="GO" id="GO:0045004">
    <property type="term" value="P:DNA replication proofreading"/>
    <property type="evidence" value="ECO:0007669"/>
    <property type="project" value="TreeGrafter"/>
</dbReference>
<dbReference type="Proteomes" id="UP000077266">
    <property type="component" value="Unassembled WGS sequence"/>
</dbReference>
<feature type="domain" description="DNA-directed DNA polymerase family B exonuclease" evidence="23">
    <location>
        <begin position="208"/>
        <end position="445"/>
    </location>
</feature>
<dbReference type="GO" id="GO:0051539">
    <property type="term" value="F:4 iron, 4 sulfur cluster binding"/>
    <property type="evidence" value="ECO:0007669"/>
    <property type="project" value="UniProtKB-KW"/>
</dbReference>
<evidence type="ECO:0000256" key="18">
    <source>
        <dbReference type="ARBA" id="ARBA00023242"/>
    </source>
</evidence>
<dbReference type="SUPFAM" id="SSF53098">
    <property type="entry name" value="Ribonuclease H-like"/>
    <property type="match status" value="1"/>
</dbReference>
<dbReference type="PANTHER" id="PTHR10322">
    <property type="entry name" value="DNA POLYMERASE CATALYTIC SUBUNIT"/>
    <property type="match status" value="1"/>
</dbReference>
<dbReference type="InterPro" id="IPR023211">
    <property type="entry name" value="DNA_pol_palm_dom_sf"/>
</dbReference>
<evidence type="ECO:0000256" key="5">
    <source>
        <dbReference type="ARBA" id="ARBA00022679"/>
    </source>
</evidence>
<dbReference type="InterPro" id="IPR036397">
    <property type="entry name" value="RNaseH_sf"/>
</dbReference>
<dbReference type="PROSITE" id="PS00116">
    <property type="entry name" value="DNA_POLYMERASE_B"/>
    <property type="match status" value="1"/>
</dbReference>
<dbReference type="CDD" id="cd05777">
    <property type="entry name" value="DNA_polB_delta_exo"/>
    <property type="match status" value="1"/>
</dbReference>
<dbReference type="GO" id="GO:0000166">
    <property type="term" value="F:nucleotide binding"/>
    <property type="evidence" value="ECO:0007669"/>
    <property type="project" value="InterPro"/>
</dbReference>
<dbReference type="SMART" id="SM00486">
    <property type="entry name" value="POLBc"/>
    <property type="match status" value="1"/>
</dbReference>
<comment type="catalytic activity">
    <reaction evidence="19 20">
        <text>DNA(n) + a 2'-deoxyribonucleoside 5'-triphosphate = DNA(n+1) + diphosphate</text>
        <dbReference type="Rhea" id="RHEA:22508"/>
        <dbReference type="Rhea" id="RHEA-COMP:17339"/>
        <dbReference type="Rhea" id="RHEA-COMP:17340"/>
        <dbReference type="ChEBI" id="CHEBI:33019"/>
        <dbReference type="ChEBI" id="CHEBI:61560"/>
        <dbReference type="ChEBI" id="CHEBI:173112"/>
        <dbReference type="EC" id="2.7.7.7"/>
    </reaction>
</comment>
<name>A0A165KIW1_EXIGL</name>
<keyword evidence="8" id="KW-0540">Nuclease</keyword>
<organism evidence="25 26">
    <name type="scientific">Exidia glandulosa HHB12029</name>
    <dbReference type="NCBI Taxonomy" id="1314781"/>
    <lineage>
        <taxon>Eukaryota</taxon>
        <taxon>Fungi</taxon>
        <taxon>Dikarya</taxon>
        <taxon>Basidiomycota</taxon>
        <taxon>Agaricomycotina</taxon>
        <taxon>Agaricomycetes</taxon>
        <taxon>Auriculariales</taxon>
        <taxon>Exidiaceae</taxon>
        <taxon>Exidia</taxon>
    </lineage>
</organism>
<evidence type="ECO:0000313" key="26">
    <source>
        <dbReference type="Proteomes" id="UP000077266"/>
    </source>
</evidence>
<keyword evidence="12 20" id="KW-0862">Zinc</keyword>
<keyword evidence="13" id="KW-0269">Exonuclease</keyword>
<dbReference type="GO" id="GO:0003677">
    <property type="term" value="F:DNA binding"/>
    <property type="evidence" value="ECO:0007669"/>
    <property type="project" value="UniProtKB-KW"/>
</dbReference>
<dbReference type="InterPro" id="IPR012337">
    <property type="entry name" value="RNaseH-like_sf"/>
</dbReference>
<dbReference type="GO" id="GO:0006287">
    <property type="term" value="P:base-excision repair, gap-filling"/>
    <property type="evidence" value="ECO:0007669"/>
    <property type="project" value="TreeGrafter"/>
</dbReference>
<dbReference type="Pfam" id="PF14260">
    <property type="entry name" value="zf-C4pol"/>
    <property type="match status" value="1"/>
</dbReference>
<protein>
    <recommendedName>
        <fullName evidence="20">DNA polymerase</fullName>
        <ecNumber evidence="20">2.7.7.7</ecNumber>
    </recommendedName>
</protein>
<keyword evidence="7 20" id="KW-0235">DNA replication</keyword>
<dbReference type="PRINTS" id="PR00106">
    <property type="entry name" value="DNAPOLB"/>
</dbReference>
<dbReference type="FunCoup" id="A0A165KIW1">
    <property type="interactions" value="656"/>
</dbReference>
<feature type="domain" description="DNA-directed DNA polymerase family B multifunctional" evidence="22">
    <location>
        <begin position="509"/>
        <end position="940"/>
    </location>
</feature>
<dbReference type="Gene3D" id="1.10.132.60">
    <property type="entry name" value="DNA polymerase family B, C-terminal domain"/>
    <property type="match status" value="1"/>
</dbReference>
<dbReference type="InterPro" id="IPR006133">
    <property type="entry name" value="DNA-dir_DNA_pol_B_exonuc"/>
</dbReference>
<dbReference type="InParanoid" id="A0A165KIW1"/>
<keyword evidence="5 20" id="KW-0808">Transferase</keyword>
<dbReference type="InterPro" id="IPR043502">
    <property type="entry name" value="DNA/RNA_pol_sf"/>
</dbReference>
<dbReference type="InterPro" id="IPR042087">
    <property type="entry name" value="DNA_pol_B_thumb"/>
</dbReference>
<dbReference type="CDD" id="cd05533">
    <property type="entry name" value="POLBc_delta"/>
    <property type="match status" value="1"/>
</dbReference>
<keyword evidence="10 20" id="KW-0863">Zinc-finger</keyword>
<keyword evidence="11" id="KW-0378">Hydrolase</keyword>
<dbReference type="GO" id="GO:0008296">
    <property type="term" value="F:3'-5'-DNA exonuclease activity"/>
    <property type="evidence" value="ECO:0007669"/>
    <property type="project" value="TreeGrafter"/>
</dbReference>
<dbReference type="STRING" id="1314781.A0A165KIW1"/>
<dbReference type="AlphaFoldDB" id="A0A165KIW1"/>
<evidence type="ECO:0000256" key="14">
    <source>
        <dbReference type="ARBA" id="ARBA00022932"/>
    </source>
</evidence>
<accession>A0A165KIW1</accession>
<dbReference type="InterPro" id="IPR017964">
    <property type="entry name" value="DNA-dir_DNA_pol_B_CS"/>
</dbReference>
<dbReference type="Gene3D" id="3.30.420.10">
    <property type="entry name" value="Ribonuclease H-like superfamily/Ribonuclease H"/>
    <property type="match status" value="1"/>
</dbReference>
<dbReference type="Pfam" id="PF03104">
    <property type="entry name" value="DNA_pol_B_exo1"/>
    <property type="match status" value="1"/>
</dbReference>
<dbReference type="EMBL" id="KV425943">
    <property type="protein sequence ID" value="KZV96407.1"/>
    <property type="molecule type" value="Genomic_DNA"/>
</dbReference>
<dbReference type="EC" id="2.7.7.7" evidence="20"/>
<dbReference type="SUPFAM" id="SSF56672">
    <property type="entry name" value="DNA/RNA polymerases"/>
    <property type="match status" value="1"/>
</dbReference>
<proteinExistence type="inferred from homology"/>
<keyword evidence="26" id="KW-1185">Reference proteome</keyword>
<reference evidence="25 26" key="1">
    <citation type="journal article" date="2016" name="Mol. Biol. Evol.">
        <title>Comparative Genomics of Early-Diverging Mushroom-Forming Fungi Provides Insights into the Origins of Lignocellulose Decay Capabilities.</title>
        <authorList>
            <person name="Nagy L.G."/>
            <person name="Riley R."/>
            <person name="Tritt A."/>
            <person name="Adam C."/>
            <person name="Daum C."/>
            <person name="Floudas D."/>
            <person name="Sun H."/>
            <person name="Yadav J.S."/>
            <person name="Pangilinan J."/>
            <person name="Larsson K.H."/>
            <person name="Matsuura K."/>
            <person name="Barry K."/>
            <person name="Labutti K."/>
            <person name="Kuo R."/>
            <person name="Ohm R.A."/>
            <person name="Bhattacharya S.S."/>
            <person name="Shirouzu T."/>
            <person name="Yoshinaga Y."/>
            <person name="Martin F.M."/>
            <person name="Grigoriev I.V."/>
            <person name="Hibbett D.S."/>
        </authorList>
    </citation>
    <scope>NUCLEOTIDE SEQUENCE [LARGE SCALE GENOMIC DNA]</scope>
    <source>
        <strain evidence="25 26">HHB12029</strain>
    </source>
</reference>
<dbReference type="GO" id="GO:0006297">
    <property type="term" value="P:nucleotide-excision repair, DNA gap filling"/>
    <property type="evidence" value="ECO:0007669"/>
    <property type="project" value="TreeGrafter"/>
</dbReference>
<dbReference type="InterPro" id="IPR006172">
    <property type="entry name" value="DNA-dir_DNA_pol_B"/>
</dbReference>
<evidence type="ECO:0000256" key="10">
    <source>
        <dbReference type="ARBA" id="ARBA00022771"/>
    </source>
</evidence>
<evidence type="ECO:0000259" key="22">
    <source>
        <dbReference type="Pfam" id="PF00136"/>
    </source>
</evidence>
<comment type="similarity">
    <text evidence="3 20">Belongs to the DNA polymerase type-B family.</text>
</comment>
<evidence type="ECO:0000256" key="20">
    <source>
        <dbReference type="RuleBase" id="RU000442"/>
    </source>
</evidence>
<keyword evidence="6 20" id="KW-0548">Nucleotidyltransferase</keyword>
<feature type="domain" description="C4-type zinc-finger of DNA polymerase delta" evidence="24">
    <location>
        <begin position="977"/>
        <end position="1051"/>
    </location>
</feature>
<feature type="compositionally biased region" description="Basic and acidic residues" evidence="21">
    <location>
        <begin position="49"/>
        <end position="60"/>
    </location>
</feature>
<dbReference type="NCBIfam" id="TIGR00592">
    <property type="entry name" value="pol2"/>
    <property type="match status" value="1"/>
</dbReference>
<evidence type="ECO:0000256" key="7">
    <source>
        <dbReference type="ARBA" id="ARBA00022705"/>
    </source>
</evidence>
<evidence type="ECO:0000256" key="17">
    <source>
        <dbReference type="ARBA" id="ARBA00023125"/>
    </source>
</evidence>
<gene>
    <name evidence="25" type="ORF">EXIGLDRAFT_733325</name>
</gene>
<evidence type="ECO:0000256" key="2">
    <source>
        <dbReference type="ARBA" id="ARBA00004123"/>
    </source>
</evidence>
<evidence type="ECO:0000256" key="6">
    <source>
        <dbReference type="ARBA" id="ARBA00022695"/>
    </source>
</evidence>
<dbReference type="GO" id="GO:0003887">
    <property type="term" value="F:DNA-directed DNA polymerase activity"/>
    <property type="evidence" value="ECO:0007669"/>
    <property type="project" value="UniProtKB-KW"/>
</dbReference>
<evidence type="ECO:0000256" key="16">
    <source>
        <dbReference type="ARBA" id="ARBA00023014"/>
    </source>
</evidence>
<evidence type="ECO:0000256" key="11">
    <source>
        <dbReference type="ARBA" id="ARBA00022801"/>
    </source>
</evidence>
<dbReference type="InterPro" id="IPR025687">
    <property type="entry name" value="Znf-C4pol"/>
</dbReference>
<evidence type="ECO:0000256" key="8">
    <source>
        <dbReference type="ARBA" id="ARBA00022722"/>
    </source>
</evidence>
<comment type="subcellular location">
    <subcellularLocation>
        <location evidence="2 20">Nucleus</location>
    </subcellularLocation>
</comment>
<dbReference type="OrthoDB" id="2414538at2759"/>
<evidence type="ECO:0000256" key="3">
    <source>
        <dbReference type="ARBA" id="ARBA00005755"/>
    </source>
</evidence>
<dbReference type="FunFam" id="1.10.132.60:FF:000001">
    <property type="entry name" value="DNA polymerase"/>
    <property type="match status" value="1"/>
</dbReference>
<keyword evidence="18 20" id="KW-0539">Nucleus</keyword>
<dbReference type="Gene3D" id="3.90.1600.10">
    <property type="entry name" value="Palm domain of DNA polymerase"/>
    <property type="match status" value="1"/>
</dbReference>
<keyword evidence="9 20" id="KW-0479">Metal-binding</keyword>
<evidence type="ECO:0000313" key="25">
    <source>
        <dbReference type="EMBL" id="KZV96407.1"/>
    </source>
</evidence>
<sequence length="1072" mass="120932">MSGLRKSDSKLARPLEDHSNGPATKKRKVEGAGSQLKQQSSFADTLAQIERDTRSSRGEEGGASDWARPTLPALDAKTDAIVFQQIDIDEAVDDGGALAHIRMFGVTEEGHSVLAHVNNFLPYFFVPVPRGFDNANLNGFKNYLNQQSGGPVISIDIVIKKSLWGYKGDDNSPFFKISIAQPKALPRVRGIFEKAECNYSPFQLGTFYSTFESNIAYTLRFMIDTKVVGMNWLTVPAGNYRIREENEKKSKCQIEIDVGWDQFQSHAPDEEWSKLAPLRILSFDIECAGRKGIFPEASIDPVIQIANMVTRQGDDKPFIRNVFTLNTCAHIVGSDVRSFKKEVDMLEAWQAFVEKVDPDVIIGYNTTNFDFPYLLDRAKALKSDKFSFLGRLKAIRTAIRDTHFSSKAFGQRDSKECNIEGRIQMDILQFMQREYKLRSYTLNAVSAQFLGEQKEEVHHSAITELQNGTPESRRRLAIYCLKDAYLPQRLMDKLMCFINYVEMSRVTGVPFNYLLSKGQQIKVISQLFRKAQEDGYVVPAMKAEGTDEQYEGATVIEPKRGYYDVPIATLDFSSLYPSIMMAHNLCYTTLTDKATIDRLGLVKDVDYTQTPMNHFFVKSNKRKGLLPTVLENLISARKRAKADLKKETDPFKRAVLDGRQLALKISANSVYGFTGATIGRLPCLEISSSTTAYGRQMIEETRKEVEETYTIDKGFEHNAVVVYGDTDSVMIKFGPSDLKRVMELGAEAAEIVTNKFVKPIKLEFEKVYYPYLLISKKRYAGLYWTKPEKYDKLDSKGIESVRRDNCRLVATVIDTCLHKMLIERNLEGAVTYVKQTISDLLQNKVDMSQLVITKALSKTDYSGKQAHVELAERMKQRDAGSAPALGDRVAYVIIKGTKGAAAYEKSEDPIYVLENNIPLDTRYYLDNQLSKPLMRIFEPIMGPRCQSLLAGDHTRTIQIATPTVGGLMKFAVKTVTCLGCKTPLRAANTKNGAVCKNCAPRMTELYQKHVSATSQLQVSFARLWTQCQRCQGSLHQDVLCTNKDCPIFYRRKKAQKDVEDSVAVLDRFDGQW</sequence>
<evidence type="ECO:0000256" key="1">
    <source>
        <dbReference type="ARBA" id="ARBA00001966"/>
    </source>
</evidence>
<evidence type="ECO:0000256" key="12">
    <source>
        <dbReference type="ARBA" id="ARBA00022833"/>
    </source>
</evidence>
<evidence type="ECO:0000259" key="23">
    <source>
        <dbReference type="Pfam" id="PF03104"/>
    </source>
</evidence>
<dbReference type="Pfam" id="PF00136">
    <property type="entry name" value="DNA_pol_B"/>
    <property type="match status" value="1"/>
</dbReference>
<dbReference type="FunFam" id="1.10.287.690:FF:000001">
    <property type="entry name" value="DNA polymerase"/>
    <property type="match status" value="1"/>
</dbReference>
<feature type="compositionally biased region" description="Basic and acidic residues" evidence="21">
    <location>
        <begin position="1"/>
        <end position="19"/>
    </location>
</feature>
<dbReference type="GO" id="GO:0008270">
    <property type="term" value="F:zinc ion binding"/>
    <property type="evidence" value="ECO:0007669"/>
    <property type="project" value="UniProtKB-KW"/>
</dbReference>
<dbReference type="InterPro" id="IPR050240">
    <property type="entry name" value="DNA_pol_type-B"/>
</dbReference>
<evidence type="ECO:0000256" key="13">
    <source>
        <dbReference type="ARBA" id="ARBA00022839"/>
    </source>
</evidence>
<comment type="cofactor">
    <cofactor evidence="1 20">
        <name>[4Fe-4S] cluster</name>
        <dbReference type="ChEBI" id="CHEBI:49883"/>
    </cofactor>
</comment>
<evidence type="ECO:0000259" key="24">
    <source>
        <dbReference type="Pfam" id="PF14260"/>
    </source>
</evidence>
<keyword evidence="16 20" id="KW-0411">Iron-sulfur</keyword>
<dbReference type="Gene3D" id="1.10.287.690">
    <property type="entry name" value="Helix hairpin bin"/>
    <property type="match status" value="1"/>
</dbReference>
<keyword evidence="15 20" id="KW-0408">Iron</keyword>
<evidence type="ECO:0000256" key="9">
    <source>
        <dbReference type="ARBA" id="ARBA00022723"/>
    </source>
</evidence>
<dbReference type="Gene3D" id="3.30.342.10">
    <property type="entry name" value="DNA Polymerase, chain B, domain 1"/>
    <property type="match status" value="1"/>
</dbReference>
<keyword evidence="14 20" id="KW-0239">DNA-directed DNA polymerase</keyword>
<dbReference type="FunFam" id="3.30.420.10:FF:000004">
    <property type="entry name" value="DNA polymerase"/>
    <property type="match status" value="1"/>
</dbReference>
<keyword evidence="4 20" id="KW-0004">4Fe-4S</keyword>
<evidence type="ECO:0000256" key="4">
    <source>
        <dbReference type="ARBA" id="ARBA00022485"/>
    </source>
</evidence>
<evidence type="ECO:0000256" key="21">
    <source>
        <dbReference type="SAM" id="MobiDB-lite"/>
    </source>
</evidence>
<evidence type="ECO:0000256" key="15">
    <source>
        <dbReference type="ARBA" id="ARBA00023004"/>
    </source>
</evidence>
<dbReference type="GO" id="GO:0043625">
    <property type="term" value="C:delta DNA polymerase complex"/>
    <property type="evidence" value="ECO:0007669"/>
    <property type="project" value="TreeGrafter"/>
</dbReference>
<dbReference type="PANTHER" id="PTHR10322:SF23">
    <property type="entry name" value="DNA POLYMERASE DELTA CATALYTIC SUBUNIT"/>
    <property type="match status" value="1"/>
</dbReference>
<feature type="region of interest" description="Disordered" evidence="21">
    <location>
        <begin position="1"/>
        <end position="69"/>
    </location>
</feature>
<dbReference type="InterPro" id="IPR006134">
    <property type="entry name" value="DNA-dir_DNA_pol_B_multi_dom"/>
</dbReference>
<keyword evidence="17 20" id="KW-0238">DNA-binding</keyword>